<sequence length="68" mass="8261">MLYATYFTLKTYEFYYNFNLEPEVISEMFFIFELPQISIFHRLEKTGKSYDDCAISLLILCEFIYQSK</sequence>
<dbReference type="Proteomes" id="UP000288102">
    <property type="component" value="Unassembled WGS sequence"/>
</dbReference>
<gene>
    <name evidence="1" type="ORF">D0817_23200</name>
</gene>
<keyword evidence="2" id="KW-1185">Reference proteome</keyword>
<proteinExistence type="predicted"/>
<comment type="caution">
    <text evidence="1">The sequence shown here is derived from an EMBL/GenBank/DDBJ whole genome shotgun (WGS) entry which is preliminary data.</text>
</comment>
<dbReference type="AlphaFoldDB" id="A0A434A107"/>
<evidence type="ECO:0000313" key="2">
    <source>
        <dbReference type="Proteomes" id="UP000288102"/>
    </source>
</evidence>
<organism evidence="1 2">
    <name type="scientific">Flavobacterium cupreum</name>
    <dbReference type="NCBI Taxonomy" id="2133766"/>
    <lineage>
        <taxon>Bacteria</taxon>
        <taxon>Pseudomonadati</taxon>
        <taxon>Bacteroidota</taxon>
        <taxon>Flavobacteriia</taxon>
        <taxon>Flavobacteriales</taxon>
        <taxon>Flavobacteriaceae</taxon>
        <taxon>Flavobacterium</taxon>
    </lineage>
</organism>
<reference evidence="2" key="1">
    <citation type="journal article" date="2019" name="Syst. Appl. Microbiol.">
        <title>Flavobacterium circumlabens sp. nov. and Flavobacterium cupreum sp. nov., two psychrotrophic species isolated from Antarctic environmental samples.</title>
        <authorList>
            <person name="Kralova S."/>
            <person name="Busse H.-J."/>
            <person name="Svec P."/>
            <person name="Maslanova I."/>
            <person name="Stankova E."/>
            <person name="Bartak M."/>
            <person name="Sedlacek I."/>
        </authorList>
    </citation>
    <scope>NUCLEOTIDE SEQUENCE [LARGE SCALE GENOMIC DNA]</scope>
    <source>
        <strain evidence="2">CCM 8825</strain>
    </source>
</reference>
<name>A0A434A107_9FLAO</name>
<dbReference type="EMBL" id="QWDM01000021">
    <property type="protein sequence ID" value="RUT68055.1"/>
    <property type="molecule type" value="Genomic_DNA"/>
</dbReference>
<evidence type="ECO:0000313" key="1">
    <source>
        <dbReference type="EMBL" id="RUT68055.1"/>
    </source>
</evidence>
<protein>
    <submittedName>
        <fullName evidence="1">Uncharacterized protein</fullName>
    </submittedName>
</protein>
<accession>A0A434A107</accession>